<evidence type="ECO:0000256" key="3">
    <source>
        <dbReference type="ARBA" id="ARBA00022989"/>
    </source>
</evidence>
<feature type="transmembrane region" description="Helical" evidence="5">
    <location>
        <begin position="59"/>
        <end position="76"/>
    </location>
</feature>
<evidence type="ECO:0000256" key="4">
    <source>
        <dbReference type="ARBA" id="ARBA00023136"/>
    </source>
</evidence>
<dbReference type="PANTHER" id="PTHR22550">
    <property type="entry name" value="SPORE GERMINATION PROTEIN"/>
    <property type="match status" value="1"/>
</dbReference>
<dbReference type="PANTHER" id="PTHR22550:SF5">
    <property type="entry name" value="LEUCINE ZIPPER PROTEIN 4"/>
    <property type="match status" value="1"/>
</dbReference>
<dbReference type="RefSeq" id="WP_129131174.1">
    <property type="nucleotide sequence ID" value="NZ_SDHW01000003.1"/>
</dbReference>
<keyword evidence="3 5" id="KW-1133">Transmembrane helix</keyword>
<dbReference type="InterPro" id="IPR002035">
    <property type="entry name" value="VWF_A"/>
</dbReference>
<dbReference type="Pfam" id="PF13519">
    <property type="entry name" value="VWA_2"/>
    <property type="match status" value="1"/>
</dbReference>
<feature type="transmembrane region" description="Helical" evidence="5">
    <location>
        <begin position="307"/>
        <end position="325"/>
    </location>
</feature>
<name>A0A4Q1CHQ4_9BACT</name>
<protein>
    <submittedName>
        <fullName evidence="7">VWA domain-containing protein</fullName>
    </submittedName>
</protein>
<evidence type="ECO:0000313" key="7">
    <source>
        <dbReference type="EMBL" id="RXK59800.1"/>
    </source>
</evidence>
<keyword evidence="8" id="KW-1185">Reference proteome</keyword>
<evidence type="ECO:0000256" key="1">
    <source>
        <dbReference type="ARBA" id="ARBA00022475"/>
    </source>
</evidence>
<dbReference type="Gene3D" id="3.40.50.410">
    <property type="entry name" value="von Willebrand factor, type A domain"/>
    <property type="match status" value="1"/>
</dbReference>
<dbReference type="Proteomes" id="UP000290204">
    <property type="component" value="Unassembled WGS sequence"/>
</dbReference>
<reference evidence="7 8" key="1">
    <citation type="submission" date="2019-01" db="EMBL/GenBank/DDBJ databases">
        <title>Lacibacter sp. strain TTM-7.</title>
        <authorList>
            <person name="Chen W.-M."/>
        </authorList>
    </citation>
    <scope>NUCLEOTIDE SEQUENCE [LARGE SCALE GENOMIC DNA]</scope>
    <source>
        <strain evidence="7 8">TTM-7</strain>
    </source>
</reference>
<keyword evidence="2 5" id="KW-0812">Transmembrane</keyword>
<evidence type="ECO:0000256" key="2">
    <source>
        <dbReference type="ARBA" id="ARBA00022692"/>
    </source>
</evidence>
<sequence length="340" mass="37450">MFSFAHIAYLLLLLLLIPAAILFVFNKRWKKKTKKKIGDEQLVDLLTANHSKKKFSVKFYFILGAMALTALGAANLRTAGKAELVNRKGRDIVIAMDVSKSMLADDVKPTRLDKAKQFATKLLDQLPDDRIGLIWFAGKAYLPMPLTADQGAAKLFIQSAAPDAVPTQGTVVGEALRLAVESFPQDSKRYKIIVLITDGEDHDDAAERMAKELKDRGILLLTIGLGSLEGSAIPDPETKNYKKDKFGQTVITKLNEPLLKQLAAVSGGLYGNLENTDDMLKDVIATINQVEKKAVEGEVSPTNYNNYFMWFLLGALLLLIAELFISERNKPATVVAKKKG</sequence>
<dbReference type="AlphaFoldDB" id="A0A4Q1CHQ4"/>
<dbReference type="EMBL" id="SDHW01000003">
    <property type="protein sequence ID" value="RXK59800.1"/>
    <property type="molecule type" value="Genomic_DNA"/>
</dbReference>
<dbReference type="InterPro" id="IPR036465">
    <property type="entry name" value="vWFA_dom_sf"/>
</dbReference>
<keyword evidence="4 5" id="KW-0472">Membrane</keyword>
<keyword evidence="1" id="KW-1003">Cell membrane</keyword>
<evidence type="ECO:0000313" key="8">
    <source>
        <dbReference type="Proteomes" id="UP000290204"/>
    </source>
</evidence>
<dbReference type="InterPro" id="IPR050768">
    <property type="entry name" value="UPF0353/GerABKA_families"/>
</dbReference>
<dbReference type="OrthoDB" id="6206554at2"/>
<proteinExistence type="predicted"/>
<feature type="domain" description="VWFA" evidence="6">
    <location>
        <begin position="91"/>
        <end position="287"/>
    </location>
</feature>
<dbReference type="SUPFAM" id="SSF53300">
    <property type="entry name" value="vWA-like"/>
    <property type="match status" value="1"/>
</dbReference>
<dbReference type="PROSITE" id="PS50234">
    <property type="entry name" value="VWFA"/>
    <property type="match status" value="1"/>
</dbReference>
<evidence type="ECO:0000256" key="5">
    <source>
        <dbReference type="SAM" id="Phobius"/>
    </source>
</evidence>
<gene>
    <name evidence="7" type="ORF">ESA94_12135</name>
</gene>
<organism evidence="7 8">
    <name type="scientific">Lacibacter luteus</name>
    <dbReference type="NCBI Taxonomy" id="2508719"/>
    <lineage>
        <taxon>Bacteria</taxon>
        <taxon>Pseudomonadati</taxon>
        <taxon>Bacteroidota</taxon>
        <taxon>Chitinophagia</taxon>
        <taxon>Chitinophagales</taxon>
        <taxon>Chitinophagaceae</taxon>
        <taxon>Lacibacter</taxon>
    </lineage>
</organism>
<evidence type="ECO:0000259" key="6">
    <source>
        <dbReference type="PROSITE" id="PS50234"/>
    </source>
</evidence>
<dbReference type="SMART" id="SM00327">
    <property type="entry name" value="VWA"/>
    <property type="match status" value="1"/>
</dbReference>
<accession>A0A4Q1CHQ4</accession>
<feature type="transmembrane region" description="Helical" evidence="5">
    <location>
        <begin position="6"/>
        <end position="25"/>
    </location>
</feature>
<comment type="caution">
    <text evidence="7">The sequence shown here is derived from an EMBL/GenBank/DDBJ whole genome shotgun (WGS) entry which is preliminary data.</text>
</comment>